<dbReference type="Proteomes" id="UP000051861">
    <property type="component" value="Unassembled WGS sequence"/>
</dbReference>
<organism evidence="2 3">
    <name type="scientific">candidate division WOR-1 bacterium DG_54_3</name>
    <dbReference type="NCBI Taxonomy" id="1703775"/>
    <lineage>
        <taxon>Bacteria</taxon>
        <taxon>Bacillati</taxon>
        <taxon>Saganbacteria</taxon>
    </lineage>
</organism>
<comment type="caution">
    <text evidence="2">The sequence shown here is derived from an EMBL/GenBank/DDBJ whole genome shotgun (WGS) entry which is preliminary data.</text>
</comment>
<dbReference type="EMBL" id="LIZX01000227">
    <property type="protein sequence ID" value="KPJ63646.1"/>
    <property type="molecule type" value="Genomic_DNA"/>
</dbReference>
<gene>
    <name evidence="2" type="ORF">AMJ44_14235</name>
</gene>
<name>A0A0S7XME6_UNCSA</name>
<dbReference type="InterPro" id="IPR049253">
    <property type="entry name" value="DUF6886"/>
</dbReference>
<dbReference type="AlphaFoldDB" id="A0A0S7XME6"/>
<feature type="region of interest" description="Disordered" evidence="1">
    <location>
        <begin position="1"/>
        <end position="25"/>
    </location>
</feature>
<sequence>MKLYHISDKSGIKRFDPRPAPSDSAKQKGLMVWAIDYDHLHNYLFPRDCPRVTFFASESSDPKDVDRLMGGGSAKHVVAVETGWLPEIQKQCLYQYEFDSKGFTLVDEVAGYYISRKPVIPIAEIKIDNILAALLEHDVELRILPSLWKLREAVIKSTLQFSIIRMHKAQPPPEGFEAYHPLP</sequence>
<feature type="compositionally biased region" description="Basic and acidic residues" evidence="1">
    <location>
        <begin position="1"/>
        <end position="17"/>
    </location>
</feature>
<evidence type="ECO:0000313" key="3">
    <source>
        <dbReference type="Proteomes" id="UP000051861"/>
    </source>
</evidence>
<evidence type="ECO:0000313" key="2">
    <source>
        <dbReference type="EMBL" id="KPJ63646.1"/>
    </source>
</evidence>
<evidence type="ECO:0000256" key="1">
    <source>
        <dbReference type="SAM" id="MobiDB-lite"/>
    </source>
</evidence>
<proteinExistence type="predicted"/>
<protein>
    <submittedName>
        <fullName evidence="2">Uncharacterized protein</fullName>
    </submittedName>
</protein>
<reference evidence="2 3" key="1">
    <citation type="journal article" date="2015" name="Microbiome">
        <title>Genomic resolution of linkages in carbon, nitrogen, and sulfur cycling among widespread estuary sediment bacteria.</title>
        <authorList>
            <person name="Baker B.J."/>
            <person name="Lazar C.S."/>
            <person name="Teske A.P."/>
            <person name="Dick G.J."/>
        </authorList>
    </citation>
    <scope>NUCLEOTIDE SEQUENCE [LARGE SCALE GENOMIC DNA]</scope>
    <source>
        <strain evidence="2">DG_54_3</strain>
    </source>
</reference>
<dbReference type="Pfam" id="PF21820">
    <property type="entry name" value="DUF6886"/>
    <property type="match status" value="1"/>
</dbReference>
<accession>A0A0S7XME6</accession>